<protein>
    <submittedName>
        <fullName evidence="1">Uncharacterized protein</fullName>
    </submittedName>
</protein>
<name>K0S294_THAOC</name>
<keyword evidence="2" id="KW-1185">Reference proteome</keyword>
<dbReference type="AlphaFoldDB" id="K0S294"/>
<comment type="caution">
    <text evidence="1">The sequence shown here is derived from an EMBL/GenBank/DDBJ whole genome shotgun (WGS) entry which is preliminary data.</text>
</comment>
<reference evidence="1 2" key="1">
    <citation type="journal article" date="2012" name="Genome Biol.">
        <title>Genome and low-iron response of an oceanic diatom adapted to chronic iron limitation.</title>
        <authorList>
            <person name="Lommer M."/>
            <person name="Specht M."/>
            <person name="Roy A.S."/>
            <person name="Kraemer L."/>
            <person name="Andreson R."/>
            <person name="Gutowska M.A."/>
            <person name="Wolf J."/>
            <person name="Bergner S.V."/>
            <person name="Schilhabel M.B."/>
            <person name="Klostermeier U.C."/>
            <person name="Beiko R.G."/>
            <person name="Rosenstiel P."/>
            <person name="Hippler M."/>
            <person name="Laroche J."/>
        </authorList>
    </citation>
    <scope>NUCLEOTIDE SEQUENCE [LARGE SCALE GENOMIC DNA]</scope>
    <source>
        <strain evidence="1 2">CCMP1005</strain>
    </source>
</reference>
<dbReference type="EMBL" id="AGNL01023057">
    <property type="protein sequence ID" value="EJK59355.1"/>
    <property type="molecule type" value="Genomic_DNA"/>
</dbReference>
<gene>
    <name evidence="1" type="ORF">THAOC_20437</name>
</gene>
<dbReference type="Proteomes" id="UP000266841">
    <property type="component" value="Unassembled WGS sequence"/>
</dbReference>
<evidence type="ECO:0000313" key="2">
    <source>
        <dbReference type="Proteomes" id="UP000266841"/>
    </source>
</evidence>
<accession>K0S294</accession>
<evidence type="ECO:0000313" key="1">
    <source>
        <dbReference type="EMBL" id="EJK59355.1"/>
    </source>
</evidence>
<dbReference type="OrthoDB" id="430522at2759"/>
<sequence length="338" mass="38626">RGGVDCRRHGPKRSPRLSRRTELHKLKESVLSNLYPDGHVLYVEDDDDGEPDEVEEGLPEADFSLGKVSSIVDVLDPLILNDEELLVDIRTALLQGKLVVVRNAFRPKMADYVWDLMNDEAISWEEYTVPWKTTPHFKTSRSITHDLDFLVDRFEHKISKEFFEQLSGRSCATISDMHPTWMKPKEDHSLYFSWHLKKDGSLTDGGAHTWHPAKGMKSKYIDVKFNDLLLYIPRAKAVHSINPVAFWAENKRFSIDGWCKANPNSTPTATNIEDNVKLFSTAGEMNALTFKQASTMMVDVDTALKECIGPREELLDLKDRVEEYLSPEDKTIFVINSN</sequence>
<feature type="non-terminal residue" evidence="1">
    <location>
        <position position="1"/>
    </location>
</feature>
<organism evidence="1 2">
    <name type="scientific">Thalassiosira oceanica</name>
    <name type="common">Marine diatom</name>
    <dbReference type="NCBI Taxonomy" id="159749"/>
    <lineage>
        <taxon>Eukaryota</taxon>
        <taxon>Sar</taxon>
        <taxon>Stramenopiles</taxon>
        <taxon>Ochrophyta</taxon>
        <taxon>Bacillariophyta</taxon>
        <taxon>Coscinodiscophyceae</taxon>
        <taxon>Thalassiosirophycidae</taxon>
        <taxon>Thalassiosirales</taxon>
        <taxon>Thalassiosiraceae</taxon>
        <taxon>Thalassiosira</taxon>
    </lineage>
</organism>
<proteinExistence type="predicted"/>